<sequence length="65" mass="7122">MTPTNGAVTTAMQRDHWYRSLRYVPRDRSIVDRVLESPATFFVSLALLCALAIAGVVECLIGGVL</sequence>
<accession>A0A1G7ZPI4</accession>
<evidence type="ECO:0000313" key="3">
    <source>
        <dbReference type="Proteomes" id="UP000199706"/>
    </source>
</evidence>
<dbReference type="RefSeq" id="WP_090685772.1">
    <property type="nucleotide sequence ID" value="NZ_FNCJ01000007.1"/>
</dbReference>
<keyword evidence="1" id="KW-0812">Transmembrane</keyword>
<dbReference type="OrthoDB" id="9854004at2"/>
<dbReference type="Proteomes" id="UP000199706">
    <property type="component" value="Unassembled WGS sequence"/>
</dbReference>
<proteinExistence type="predicted"/>
<dbReference type="EMBL" id="FNCJ01000007">
    <property type="protein sequence ID" value="SDH10661.1"/>
    <property type="molecule type" value="Genomic_DNA"/>
</dbReference>
<feature type="transmembrane region" description="Helical" evidence="1">
    <location>
        <begin position="41"/>
        <end position="64"/>
    </location>
</feature>
<keyword evidence="1" id="KW-0472">Membrane</keyword>
<name>A0A1G7ZPI4_9BURK</name>
<reference evidence="2 3" key="1">
    <citation type="submission" date="2016-10" db="EMBL/GenBank/DDBJ databases">
        <authorList>
            <person name="de Groot N.N."/>
        </authorList>
    </citation>
    <scope>NUCLEOTIDE SEQUENCE [LARGE SCALE GENOMIC DNA]</scope>
    <source>
        <strain evidence="2 3">LMG 2247</strain>
    </source>
</reference>
<evidence type="ECO:0000313" key="2">
    <source>
        <dbReference type="EMBL" id="SDH10661.1"/>
    </source>
</evidence>
<protein>
    <submittedName>
        <fullName evidence="2">Uncharacterized protein</fullName>
    </submittedName>
</protein>
<organism evidence="2 3">
    <name type="scientific">Paraburkholderia phenazinium</name>
    <dbReference type="NCBI Taxonomy" id="60549"/>
    <lineage>
        <taxon>Bacteria</taxon>
        <taxon>Pseudomonadati</taxon>
        <taxon>Pseudomonadota</taxon>
        <taxon>Betaproteobacteria</taxon>
        <taxon>Burkholderiales</taxon>
        <taxon>Burkholderiaceae</taxon>
        <taxon>Paraburkholderia</taxon>
    </lineage>
</organism>
<gene>
    <name evidence="2" type="ORF">SAMN05216466_107121</name>
</gene>
<keyword evidence="1" id="KW-1133">Transmembrane helix</keyword>
<evidence type="ECO:0000256" key="1">
    <source>
        <dbReference type="SAM" id="Phobius"/>
    </source>
</evidence>
<dbReference type="AlphaFoldDB" id="A0A1G7ZPI4"/>